<evidence type="ECO:0000313" key="2">
    <source>
        <dbReference type="EMBL" id="KAG8545271.1"/>
    </source>
</evidence>
<comment type="caution">
    <text evidence="2">The sequence shown here is derived from an EMBL/GenBank/DDBJ whole genome shotgun (WGS) entry which is preliminary data.</text>
</comment>
<name>A0AAV6ZFG7_ENGPU</name>
<keyword evidence="1" id="KW-0812">Transmembrane</keyword>
<accession>A0AAV6ZFG7</accession>
<dbReference type="Proteomes" id="UP000824782">
    <property type="component" value="Unassembled WGS sequence"/>
</dbReference>
<organism evidence="2 3">
    <name type="scientific">Engystomops pustulosus</name>
    <name type="common">Tungara frog</name>
    <name type="synonym">Physalaemus pustulosus</name>
    <dbReference type="NCBI Taxonomy" id="76066"/>
    <lineage>
        <taxon>Eukaryota</taxon>
        <taxon>Metazoa</taxon>
        <taxon>Chordata</taxon>
        <taxon>Craniata</taxon>
        <taxon>Vertebrata</taxon>
        <taxon>Euteleostomi</taxon>
        <taxon>Amphibia</taxon>
        <taxon>Batrachia</taxon>
        <taxon>Anura</taxon>
        <taxon>Neobatrachia</taxon>
        <taxon>Hyloidea</taxon>
        <taxon>Leptodactylidae</taxon>
        <taxon>Leiuperinae</taxon>
        <taxon>Engystomops</taxon>
    </lineage>
</organism>
<protein>
    <submittedName>
        <fullName evidence="2">Uncharacterized protein</fullName>
    </submittedName>
</protein>
<keyword evidence="3" id="KW-1185">Reference proteome</keyword>
<evidence type="ECO:0000256" key="1">
    <source>
        <dbReference type="SAM" id="Phobius"/>
    </source>
</evidence>
<reference evidence="2" key="1">
    <citation type="thesis" date="2020" institute="ProQuest LLC" country="789 East Eisenhower Parkway, Ann Arbor, MI, USA">
        <title>Comparative Genomics and Chromosome Evolution.</title>
        <authorList>
            <person name="Mudd A.B."/>
        </authorList>
    </citation>
    <scope>NUCLEOTIDE SEQUENCE</scope>
    <source>
        <strain evidence="2">237g6f4</strain>
        <tissue evidence="2">Blood</tissue>
    </source>
</reference>
<keyword evidence="1" id="KW-0472">Membrane</keyword>
<keyword evidence="1" id="KW-1133">Transmembrane helix</keyword>
<dbReference type="AlphaFoldDB" id="A0AAV6ZFG7"/>
<proteinExistence type="predicted"/>
<evidence type="ECO:0000313" key="3">
    <source>
        <dbReference type="Proteomes" id="UP000824782"/>
    </source>
</evidence>
<gene>
    <name evidence="2" type="ORF">GDO81_021162</name>
</gene>
<feature type="transmembrane region" description="Helical" evidence="1">
    <location>
        <begin position="61"/>
        <end position="78"/>
    </location>
</feature>
<dbReference type="EMBL" id="WNYA01001718">
    <property type="protein sequence ID" value="KAG8545271.1"/>
    <property type="molecule type" value="Genomic_DNA"/>
</dbReference>
<sequence length="81" mass="9407">MNSFDVFDNIIISYGPISTVPTGVRKFPCMRHQVSLKFSFGVRHKITMRARILDIIVKRHMVFILVWVLCGESAFFTVKLF</sequence>